<dbReference type="CDD" id="cd00037">
    <property type="entry name" value="CLECT"/>
    <property type="match status" value="1"/>
</dbReference>
<dbReference type="PROSITE" id="PS01186">
    <property type="entry name" value="EGF_2"/>
    <property type="match status" value="1"/>
</dbReference>
<feature type="non-terminal residue" evidence="3">
    <location>
        <position position="685"/>
    </location>
</feature>
<name>A0AAV5TKF2_9BILA</name>
<dbReference type="Gene3D" id="2.10.25.10">
    <property type="entry name" value="Laminin"/>
    <property type="match status" value="1"/>
</dbReference>
<reference evidence="3" key="1">
    <citation type="submission" date="2023-10" db="EMBL/GenBank/DDBJ databases">
        <title>Genome assembly of Pristionchus species.</title>
        <authorList>
            <person name="Yoshida K."/>
            <person name="Sommer R.J."/>
        </authorList>
    </citation>
    <scope>NUCLEOTIDE SEQUENCE</scope>
    <source>
        <strain evidence="3">RS0144</strain>
    </source>
</reference>
<keyword evidence="1" id="KW-0245">EGF-like domain</keyword>
<evidence type="ECO:0000313" key="4">
    <source>
        <dbReference type="Proteomes" id="UP001432027"/>
    </source>
</evidence>
<dbReference type="EMBL" id="BTSX01000004">
    <property type="protein sequence ID" value="GMS94509.1"/>
    <property type="molecule type" value="Genomic_DNA"/>
</dbReference>
<dbReference type="PROSITE" id="PS00022">
    <property type="entry name" value="EGF_1"/>
    <property type="match status" value="1"/>
</dbReference>
<feature type="disulfide bond" evidence="1">
    <location>
        <begin position="268"/>
        <end position="277"/>
    </location>
</feature>
<evidence type="ECO:0000256" key="1">
    <source>
        <dbReference type="PROSITE-ProRule" id="PRU00076"/>
    </source>
</evidence>
<dbReference type="InterPro" id="IPR000742">
    <property type="entry name" value="EGF"/>
</dbReference>
<protein>
    <recommendedName>
        <fullName evidence="2">EGF-like domain-containing protein</fullName>
    </recommendedName>
</protein>
<evidence type="ECO:0000259" key="2">
    <source>
        <dbReference type="PROSITE" id="PS50026"/>
    </source>
</evidence>
<dbReference type="InterPro" id="IPR002049">
    <property type="entry name" value="LE_dom"/>
</dbReference>
<sequence>YITGEWVFQQGDGRTTPPPKNFNKWITGDAPTDDSKGTCAYSEYGLWYPTTCDKEYVVICQKHMYDRHNIPSNLGDDGLSPGNYYLVVQTDFLASDTGCDVEIRVQSDLNIEFGFVDGMRKDAPHPIANVDSNENRVVSSVSIGKANSQNCMLQHVQLRSDDASSTLLEAATYSYRLGCGYDFVSQPLSCDLTNDKDFSVVMIGEDDTGNTFQRYSTSLCSKWYICENGGAYWNGQCLCPDYYTGDKCERVMCQNGGELSMSGDKCKCPSGFGGEVCQSVHCDANSETSFSNDGKALVLVLEKSETTADAIKTIGKTIHTIVQSLNDQHQGWIDKYMVLTFTLDGTIGDLAVYDDVNQFAKSLLRIADDAWAYNGDCRMPIWKALDHLFDFPSSEYLRGSELLIVSAASPNDADMASIHATMEKFDIQTPIVDFLHLDSVKCNVNDWIKELGEFTNFLSTTGGMIFRVDSEFVGLGMNSFLPTRYASQLLSYSDPLNCTDNEIFIQVDTDMAIVFIMVGGQGAKMEIETPKKKDPITTFQWWNSDEQSLWSMYPKYPGIYKITVNSKGSMCSPVVYGSVGAIAEGNPHAAQVFSGFIQSYNYLNTPKPYAVYGAVNFPVFHILEQQDAQTPPETLFMAIMTRKSIEGSNEESYTSDVDLRDGCSYTYMGKAFTCVAENDVITLSV</sequence>
<dbReference type="Proteomes" id="UP001432027">
    <property type="component" value="Unassembled WGS sequence"/>
</dbReference>
<evidence type="ECO:0000313" key="3">
    <source>
        <dbReference type="EMBL" id="GMS94509.1"/>
    </source>
</evidence>
<gene>
    <name evidence="3" type="ORF">PENTCL1PPCAC_16685</name>
</gene>
<feature type="domain" description="EGF-like" evidence="2">
    <location>
        <begin position="244"/>
        <end position="278"/>
    </location>
</feature>
<proteinExistence type="predicted"/>
<accession>A0AAV5TKF2</accession>
<comment type="caution">
    <text evidence="3">The sequence shown here is derived from an EMBL/GenBank/DDBJ whole genome shotgun (WGS) entry which is preliminary data.</text>
</comment>
<keyword evidence="4" id="KW-1185">Reference proteome</keyword>
<dbReference type="SMART" id="SM00604">
    <property type="entry name" value="MD"/>
    <property type="match status" value="1"/>
</dbReference>
<dbReference type="PROSITE" id="PS50026">
    <property type="entry name" value="EGF_3"/>
    <property type="match status" value="1"/>
</dbReference>
<comment type="caution">
    <text evidence="1">Lacks conserved residue(s) required for the propagation of feature annotation.</text>
</comment>
<dbReference type="InterPro" id="IPR057085">
    <property type="entry name" value="Ig_Irg-7"/>
</dbReference>
<dbReference type="CDD" id="cd00055">
    <property type="entry name" value="EGF_Lam"/>
    <property type="match status" value="1"/>
</dbReference>
<feature type="non-terminal residue" evidence="3">
    <location>
        <position position="1"/>
    </location>
</feature>
<dbReference type="PANTHER" id="PTHR47324:SF1">
    <property type="entry name" value="EGF-LIKE DOMAIN-CONTAINING PROTEIN-RELATED"/>
    <property type="match status" value="1"/>
</dbReference>
<dbReference type="AlphaFoldDB" id="A0AAV5TKF2"/>
<keyword evidence="1" id="KW-1015">Disulfide bond</keyword>
<dbReference type="InterPro" id="IPR006582">
    <property type="entry name" value="MD_domain"/>
</dbReference>
<dbReference type="PANTHER" id="PTHR47324">
    <property type="entry name" value="PROTEIN IRG-7-RELATED"/>
    <property type="match status" value="1"/>
</dbReference>
<dbReference type="InterPro" id="IPR053295">
    <property type="entry name" value="Innate_immunity_reg"/>
</dbReference>
<organism evidence="3 4">
    <name type="scientific">Pristionchus entomophagus</name>
    <dbReference type="NCBI Taxonomy" id="358040"/>
    <lineage>
        <taxon>Eukaryota</taxon>
        <taxon>Metazoa</taxon>
        <taxon>Ecdysozoa</taxon>
        <taxon>Nematoda</taxon>
        <taxon>Chromadorea</taxon>
        <taxon>Rhabditida</taxon>
        <taxon>Rhabditina</taxon>
        <taxon>Diplogasteromorpha</taxon>
        <taxon>Diplogasteroidea</taxon>
        <taxon>Neodiplogasteridae</taxon>
        <taxon>Pristionchus</taxon>
    </lineage>
</organism>
<dbReference type="Pfam" id="PF24415">
    <property type="entry name" value="Ig_Irg-7"/>
    <property type="match status" value="1"/>
</dbReference>